<dbReference type="AlphaFoldDB" id="A0A5Q4BJI1"/>
<feature type="compositionally biased region" description="Polar residues" evidence="1">
    <location>
        <begin position="37"/>
        <end position="57"/>
    </location>
</feature>
<dbReference type="Proteomes" id="UP000326340">
    <property type="component" value="Unassembled WGS sequence"/>
</dbReference>
<feature type="compositionally biased region" description="Polar residues" evidence="1">
    <location>
        <begin position="1"/>
        <end position="15"/>
    </location>
</feature>
<reference evidence="2 3" key="1">
    <citation type="journal article" date="2019" name="Sci. Rep.">
        <title>Colletotrichum shisoi sp. nov., an anthracnose pathogen of Perilla frutescens in Japan: molecular phylogenetic, morphological and genomic evidence.</title>
        <authorList>
            <person name="Gan P."/>
            <person name="Tsushima A."/>
            <person name="Hiroyama R."/>
            <person name="Narusaka M."/>
            <person name="Takano Y."/>
            <person name="Narusaka Y."/>
            <person name="Kawaradani M."/>
            <person name="Damm U."/>
            <person name="Shirasu K."/>
        </authorList>
    </citation>
    <scope>NUCLEOTIDE SEQUENCE [LARGE SCALE GENOMIC DNA]</scope>
    <source>
        <strain evidence="2 3">PG-2018a</strain>
    </source>
</reference>
<proteinExistence type="predicted"/>
<evidence type="ECO:0000313" key="2">
    <source>
        <dbReference type="EMBL" id="TQN67123.1"/>
    </source>
</evidence>
<keyword evidence="3" id="KW-1185">Reference proteome</keyword>
<accession>A0A5Q4BJI1</accession>
<gene>
    <name evidence="2" type="ORF">CSHISOI_08312</name>
</gene>
<organism evidence="2 3">
    <name type="scientific">Colletotrichum shisoi</name>
    <dbReference type="NCBI Taxonomy" id="2078593"/>
    <lineage>
        <taxon>Eukaryota</taxon>
        <taxon>Fungi</taxon>
        <taxon>Dikarya</taxon>
        <taxon>Ascomycota</taxon>
        <taxon>Pezizomycotina</taxon>
        <taxon>Sordariomycetes</taxon>
        <taxon>Hypocreomycetidae</taxon>
        <taxon>Glomerellales</taxon>
        <taxon>Glomerellaceae</taxon>
        <taxon>Colletotrichum</taxon>
        <taxon>Colletotrichum destructivum species complex</taxon>
    </lineage>
</organism>
<comment type="caution">
    <text evidence="2">The sequence shown here is derived from an EMBL/GenBank/DDBJ whole genome shotgun (WGS) entry which is preliminary data.</text>
</comment>
<evidence type="ECO:0000256" key="1">
    <source>
        <dbReference type="SAM" id="MobiDB-lite"/>
    </source>
</evidence>
<sequence length="57" mass="6262">MANTNLRRGGRSQNDLFFEASPVDAQRARAPHKSICRSPNPTLLTASPASRRNVLTI</sequence>
<name>A0A5Q4BJI1_9PEZI</name>
<dbReference type="EMBL" id="PUHP01001001">
    <property type="protein sequence ID" value="TQN67123.1"/>
    <property type="molecule type" value="Genomic_DNA"/>
</dbReference>
<feature type="region of interest" description="Disordered" evidence="1">
    <location>
        <begin position="1"/>
        <end position="57"/>
    </location>
</feature>
<protein>
    <submittedName>
        <fullName evidence="2">Uncharacterized protein</fullName>
    </submittedName>
</protein>
<evidence type="ECO:0000313" key="3">
    <source>
        <dbReference type="Proteomes" id="UP000326340"/>
    </source>
</evidence>